<accession>A0A2P5BSS6</accession>
<protein>
    <submittedName>
        <fullName evidence="1">Uncharacterized protein</fullName>
    </submittedName>
</protein>
<gene>
    <name evidence="1" type="ORF">PanWU01x14_212720</name>
</gene>
<dbReference type="GO" id="GO:0003690">
    <property type="term" value="F:double-stranded DNA binding"/>
    <property type="evidence" value="ECO:0007669"/>
    <property type="project" value="TreeGrafter"/>
</dbReference>
<name>A0A2P5BSS6_PARAD</name>
<dbReference type="PANTHER" id="PTHR23335:SF1">
    <property type="entry name" value="CALMODULIN-BINDING TRANSCRIPTION ACTIVATOR, ISOFORM F"/>
    <property type="match status" value="1"/>
</dbReference>
<reference evidence="2" key="1">
    <citation type="submission" date="2016-06" db="EMBL/GenBank/DDBJ databases">
        <title>Parallel loss of symbiosis genes in relatives of nitrogen-fixing non-legume Parasponia.</title>
        <authorList>
            <person name="Van Velzen R."/>
            <person name="Holmer R."/>
            <person name="Bu F."/>
            <person name="Rutten L."/>
            <person name="Van Zeijl A."/>
            <person name="Liu W."/>
            <person name="Santuari L."/>
            <person name="Cao Q."/>
            <person name="Sharma T."/>
            <person name="Shen D."/>
            <person name="Roswanjaya Y."/>
            <person name="Wardhani T."/>
            <person name="Kalhor M.S."/>
            <person name="Jansen J."/>
            <person name="Van den Hoogen J."/>
            <person name="Gungor B."/>
            <person name="Hartog M."/>
            <person name="Hontelez J."/>
            <person name="Verver J."/>
            <person name="Yang W.-C."/>
            <person name="Schijlen E."/>
            <person name="Repin R."/>
            <person name="Schilthuizen M."/>
            <person name="Schranz E."/>
            <person name="Heidstra R."/>
            <person name="Miyata K."/>
            <person name="Fedorova E."/>
            <person name="Kohlen W."/>
            <person name="Bisseling T."/>
            <person name="Smit S."/>
            <person name="Geurts R."/>
        </authorList>
    </citation>
    <scope>NUCLEOTIDE SEQUENCE [LARGE SCALE GENOMIC DNA]</scope>
    <source>
        <strain evidence="2">cv. WU1-14</strain>
    </source>
</reference>
<organism evidence="1 2">
    <name type="scientific">Parasponia andersonii</name>
    <name type="common">Sponia andersonii</name>
    <dbReference type="NCBI Taxonomy" id="3476"/>
    <lineage>
        <taxon>Eukaryota</taxon>
        <taxon>Viridiplantae</taxon>
        <taxon>Streptophyta</taxon>
        <taxon>Embryophyta</taxon>
        <taxon>Tracheophyta</taxon>
        <taxon>Spermatophyta</taxon>
        <taxon>Magnoliopsida</taxon>
        <taxon>eudicotyledons</taxon>
        <taxon>Gunneridae</taxon>
        <taxon>Pentapetalae</taxon>
        <taxon>rosids</taxon>
        <taxon>fabids</taxon>
        <taxon>Rosales</taxon>
        <taxon>Cannabaceae</taxon>
        <taxon>Parasponia</taxon>
    </lineage>
</organism>
<dbReference type="Proteomes" id="UP000237105">
    <property type="component" value="Unassembled WGS sequence"/>
</dbReference>
<dbReference type="STRING" id="3476.A0A2P5BSS6"/>
<dbReference type="EMBL" id="JXTB01000227">
    <property type="protein sequence ID" value="PON51859.1"/>
    <property type="molecule type" value="Genomic_DNA"/>
</dbReference>
<comment type="caution">
    <text evidence="1">The sequence shown here is derived from an EMBL/GenBank/DDBJ whole genome shotgun (WGS) entry which is preliminary data.</text>
</comment>
<dbReference type="PANTHER" id="PTHR23335">
    <property type="entry name" value="CALMODULIN-BINDING TRANSCRIPTION ACTIVATOR CAMTA"/>
    <property type="match status" value="1"/>
</dbReference>
<proteinExistence type="predicted"/>
<sequence length="87" mass="9003">MKDPSSQDLTGKTTASIVATNGHKGLAVGVMTYPSSQDLTGKTDASIAATSGHKGLAGYLSEVALTSRLSSLTLEESELLKVPLRLK</sequence>
<dbReference type="OrthoDB" id="407555at2759"/>
<evidence type="ECO:0000313" key="2">
    <source>
        <dbReference type="Proteomes" id="UP000237105"/>
    </source>
</evidence>
<dbReference type="GO" id="GO:0003712">
    <property type="term" value="F:transcription coregulator activity"/>
    <property type="evidence" value="ECO:0007669"/>
    <property type="project" value="TreeGrafter"/>
</dbReference>
<keyword evidence="2" id="KW-1185">Reference proteome</keyword>
<evidence type="ECO:0000313" key="1">
    <source>
        <dbReference type="EMBL" id="PON51859.1"/>
    </source>
</evidence>
<dbReference type="GO" id="GO:0005634">
    <property type="term" value="C:nucleus"/>
    <property type="evidence" value="ECO:0007669"/>
    <property type="project" value="TreeGrafter"/>
</dbReference>
<dbReference type="AlphaFoldDB" id="A0A2P5BSS6"/>
<dbReference type="GO" id="GO:0006357">
    <property type="term" value="P:regulation of transcription by RNA polymerase II"/>
    <property type="evidence" value="ECO:0007669"/>
    <property type="project" value="TreeGrafter"/>
</dbReference>